<protein>
    <recommendedName>
        <fullName evidence="3">Flavodoxin-like fold domain-containing protein</fullName>
    </recommendedName>
</protein>
<reference evidence="6" key="1">
    <citation type="submission" date="2012-12" db="EMBL/GenBank/DDBJ databases">
        <authorList>
            <person name="Hellsten U."/>
            <person name="Grimwood J."/>
            <person name="Chapman J.A."/>
            <person name="Shapiro H."/>
            <person name="Aerts A."/>
            <person name="Otillar R.P."/>
            <person name="Terry A.Y."/>
            <person name="Boore J.L."/>
            <person name="Simakov O."/>
            <person name="Marletaz F."/>
            <person name="Cho S.-J."/>
            <person name="Edsinger-Gonzales E."/>
            <person name="Havlak P."/>
            <person name="Kuo D.-H."/>
            <person name="Larsson T."/>
            <person name="Lv J."/>
            <person name="Arendt D."/>
            <person name="Savage R."/>
            <person name="Osoegawa K."/>
            <person name="de Jong P."/>
            <person name="Lindberg D.R."/>
            <person name="Seaver E.C."/>
            <person name="Weisblat D.A."/>
            <person name="Putnam N.H."/>
            <person name="Grigoriev I.V."/>
            <person name="Rokhsar D.S."/>
        </authorList>
    </citation>
    <scope>NUCLEOTIDE SEQUENCE</scope>
    <source>
        <strain evidence="6">I ESC-2004</strain>
    </source>
</reference>
<dbReference type="HOGENOM" id="CLU_058643_2_0_1"/>
<evidence type="ECO:0000256" key="2">
    <source>
        <dbReference type="ARBA" id="ARBA00023002"/>
    </source>
</evidence>
<organism evidence="4">
    <name type="scientific">Capitella teleta</name>
    <name type="common">Polychaete worm</name>
    <dbReference type="NCBI Taxonomy" id="283909"/>
    <lineage>
        <taxon>Eukaryota</taxon>
        <taxon>Metazoa</taxon>
        <taxon>Spiralia</taxon>
        <taxon>Lophotrochozoa</taxon>
        <taxon>Annelida</taxon>
        <taxon>Polychaeta</taxon>
        <taxon>Sedentaria</taxon>
        <taxon>Scolecida</taxon>
        <taxon>Capitellidae</taxon>
        <taxon>Capitella</taxon>
    </lineage>
</organism>
<evidence type="ECO:0000313" key="6">
    <source>
        <dbReference type="Proteomes" id="UP000014760"/>
    </source>
</evidence>
<dbReference type="Gene3D" id="3.40.50.360">
    <property type="match status" value="1"/>
</dbReference>
<dbReference type="GO" id="GO:0003955">
    <property type="term" value="F:NAD(P)H dehydrogenase (quinone) activity"/>
    <property type="evidence" value="ECO:0007669"/>
    <property type="project" value="TreeGrafter"/>
</dbReference>
<dbReference type="OrthoDB" id="26889at2759"/>
<dbReference type="FunFam" id="3.40.50.360:FF:000054">
    <property type="entry name" value="NAD(P)H dehydrogenase, quinone 1"/>
    <property type="match status" value="1"/>
</dbReference>
<reference evidence="4 6" key="2">
    <citation type="journal article" date="2013" name="Nature">
        <title>Insights into bilaterian evolution from three spiralian genomes.</title>
        <authorList>
            <person name="Simakov O."/>
            <person name="Marletaz F."/>
            <person name="Cho S.J."/>
            <person name="Edsinger-Gonzales E."/>
            <person name="Havlak P."/>
            <person name="Hellsten U."/>
            <person name="Kuo D.H."/>
            <person name="Larsson T."/>
            <person name="Lv J."/>
            <person name="Arendt D."/>
            <person name="Savage R."/>
            <person name="Osoegawa K."/>
            <person name="de Jong P."/>
            <person name="Grimwood J."/>
            <person name="Chapman J.A."/>
            <person name="Shapiro H."/>
            <person name="Aerts A."/>
            <person name="Otillar R.P."/>
            <person name="Terry A.Y."/>
            <person name="Boore J.L."/>
            <person name="Grigoriev I.V."/>
            <person name="Lindberg D.R."/>
            <person name="Seaver E.C."/>
            <person name="Weisblat D.A."/>
            <person name="Putnam N.H."/>
            <person name="Rokhsar D.S."/>
        </authorList>
    </citation>
    <scope>NUCLEOTIDE SEQUENCE</scope>
    <source>
        <strain evidence="4 6">I ESC-2004</strain>
    </source>
</reference>
<accession>R7T6S4</accession>
<evidence type="ECO:0000259" key="3">
    <source>
        <dbReference type="Pfam" id="PF02525"/>
    </source>
</evidence>
<dbReference type="InterPro" id="IPR051545">
    <property type="entry name" value="NAD(P)H_dehydrogenase_qn"/>
</dbReference>
<dbReference type="EMBL" id="AMQN01003709">
    <property type="status" value="NOT_ANNOTATED_CDS"/>
    <property type="molecule type" value="Genomic_DNA"/>
</dbReference>
<dbReference type="AlphaFoldDB" id="R7T6S4"/>
<comment type="similarity">
    <text evidence="1">Belongs to the NAD(P)H dehydrogenase (quinone) family.</text>
</comment>
<proteinExistence type="inferred from homology"/>
<dbReference type="SUPFAM" id="SSF52218">
    <property type="entry name" value="Flavoproteins"/>
    <property type="match status" value="1"/>
</dbReference>
<dbReference type="OMA" id="HGILHYP"/>
<dbReference type="InterPro" id="IPR029039">
    <property type="entry name" value="Flavoprotein-like_sf"/>
</dbReference>
<dbReference type="EMBL" id="KB312525">
    <property type="protein sequence ID" value="ELT87075.1"/>
    <property type="molecule type" value="Genomic_DNA"/>
</dbReference>
<dbReference type="STRING" id="283909.R7T6S4"/>
<dbReference type="EnsemblMetazoa" id="CapteT154919">
    <property type="protein sequence ID" value="CapteP154919"/>
    <property type="gene ID" value="CapteG154919"/>
</dbReference>
<name>R7T6S4_CAPTE</name>
<dbReference type="Proteomes" id="UP000014760">
    <property type="component" value="Unassembled WGS sequence"/>
</dbReference>
<dbReference type="GO" id="GO:0005829">
    <property type="term" value="C:cytosol"/>
    <property type="evidence" value="ECO:0007669"/>
    <property type="project" value="TreeGrafter"/>
</dbReference>
<gene>
    <name evidence="4" type="ORF">CAPTEDRAFT_154919</name>
</gene>
<evidence type="ECO:0000313" key="5">
    <source>
        <dbReference type="EnsemblMetazoa" id="CapteP154919"/>
    </source>
</evidence>
<keyword evidence="6" id="KW-1185">Reference proteome</keyword>
<feature type="domain" description="Flavodoxin-like fold" evidence="3">
    <location>
        <begin position="3"/>
        <end position="214"/>
    </location>
</feature>
<dbReference type="PANTHER" id="PTHR10204:SF34">
    <property type="entry name" value="NAD(P)H DEHYDROGENASE [QUINONE] 1 ISOFORM 1"/>
    <property type="match status" value="1"/>
</dbReference>
<dbReference type="InterPro" id="IPR003680">
    <property type="entry name" value="Flavodoxin_fold"/>
</dbReference>
<keyword evidence="2" id="KW-0560">Oxidoreductase</keyword>
<evidence type="ECO:0000313" key="4">
    <source>
        <dbReference type="EMBL" id="ELT87075.1"/>
    </source>
</evidence>
<dbReference type="PANTHER" id="PTHR10204">
    <property type="entry name" value="NAD P H OXIDOREDUCTASE-RELATED"/>
    <property type="match status" value="1"/>
</dbReference>
<sequence length="292" mass="33114">MGKKVLIVYAHPEKKSFNSALLNSAVTSLTSQGHQVRVSDLYAEGFNPIIGREDIKDNNADPGEHFDYCEMTGQAWSDGRLSDDIQEELAKLSWADLVIFQFPMQWSSVPAILKGWFDRVLVMRYAFTETNMFDAGNMKGKKVVLSFTTGVPESFYKETGPHGDMNVVLWSIQNNVLRFVGFDVLAPNIIYGPGLPNTNHEARVQHLRDWEERLKKIWDEEPLFFLPLSVYKPVDEMDPVKGVEVDEDKLDDVQVFNSNRSKISRRLSGPTIGQHLGLGFPKDSMIMPTKNE</sequence>
<dbReference type="Pfam" id="PF02525">
    <property type="entry name" value="Flavodoxin_2"/>
    <property type="match status" value="1"/>
</dbReference>
<evidence type="ECO:0000256" key="1">
    <source>
        <dbReference type="ARBA" id="ARBA00006252"/>
    </source>
</evidence>
<reference evidence="5" key="3">
    <citation type="submission" date="2015-06" db="UniProtKB">
        <authorList>
            <consortium name="EnsemblMetazoa"/>
        </authorList>
    </citation>
    <scope>IDENTIFICATION</scope>
</reference>